<keyword evidence="4 5" id="KW-0720">Serine protease</keyword>
<feature type="active site" description="Charge relay system" evidence="5">
    <location>
        <position position="409"/>
    </location>
</feature>
<reference evidence="7 8" key="1">
    <citation type="submission" date="2018-05" db="EMBL/GenBank/DDBJ databases">
        <title>Leucothrix arctica sp. nov., isolated from Arctic seawater.</title>
        <authorList>
            <person name="Choi A."/>
            <person name="Baek K."/>
        </authorList>
    </citation>
    <scope>NUCLEOTIDE SEQUENCE [LARGE SCALE GENOMIC DNA]</scope>
    <source>
        <strain evidence="7 8">IMCC9719</strain>
    </source>
</reference>
<evidence type="ECO:0000256" key="1">
    <source>
        <dbReference type="ARBA" id="ARBA00011073"/>
    </source>
</evidence>
<dbReference type="GO" id="GO:0006508">
    <property type="term" value="P:proteolysis"/>
    <property type="evidence" value="ECO:0007669"/>
    <property type="project" value="UniProtKB-KW"/>
</dbReference>
<protein>
    <submittedName>
        <fullName evidence="7">Peptidase S8 and S53 subtilisin kexin sedolisin</fullName>
    </submittedName>
</protein>
<comment type="similarity">
    <text evidence="1 5">Belongs to the peptidase S8 family.</text>
</comment>
<sequence>MSCRKNMESSNSLVKNLLSNRVFTTVFAFGISCLVSTPLFAHNSGEIHTHSTLMNLPANTAAGPQRTHFTQRNNNINYYGFLPIYQIAPPLTIITPPKAIKPKRNDFVKDEILLVYDFGLKRKEIEAITEKYKLKRKSGMAIGALRKGVIIADTLGQNPLDLMEDINKVEKDFVANTNNYYSLAANNTSVSPPKLNYPLAQTGVGRAQQVSRGRGITIGMVDTPVDIRHPALRGVNIEQHLIADPKTTESRVHGTSIAGILVSKDPQIGVAPEAKLLSVSAFSSRPGHPKALRGKSTDIVAAIAYCIQKKVDILNLSFTGGRDKFVESIILNAIQRGITVVAAGGNKGKVGSTVYPAVIEGVIGVTAVDRNQRLFAQADRGRFIDIAAPGVGILTLAPQGKFQISTGTSMAAAHLSGVLALLKSYQHQYPSEQLNLTTIDLGREGWDQEFGNGLVNASAALRLIGAPLPY</sequence>
<comment type="caution">
    <text evidence="7">The sequence shown here is derived from an EMBL/GenBank/DDBJ whole genome shotgun (WGS) entry which is preliminary data.</text>
</comment>
<gene>
    <name evidence="7" type="ORF">DKT75_10385</name>
</gene>
<dbReference type="InterPro" id="IPR015500">
    <property type="entry name" value="Peptidase_S8_subtilisin-rel"/>
</dbReference>
<dbReference type="SUPFAM" id="SSF52743">
    <property type="entry name" value="Subtilisin-like"/>
    <property type="match status" value="1"/>
</dbReference>
<dbReference type="PANTHER" id="PTHR43806">
    <property type="entry name" value="PEPTIDASE S8"/>
    <property type="match status" value="1"/>
</dbReference>
<evidence type="ECO:0000313" key="7">
    <source>
        <dbReference type="EMBL" id="PWQ96382.1"/>
    </source>
</evidence>
<keyword evidence="2 5" id="KW-0645">Protease</keyword>
<dbReference type="PROSITE" id="PS51892">
    <property type="entry name" value="SUBTILASE"/>
    <property type="match status" value="1"/>
</dbReference>
<feature type="active site" description="Charge relay system" evidence="5">
    <location>
        <position position="253"/>
    </location>
</feature>
<dbReference type="Gene3D" id="3.40.50.200">
    <property type="entry name" value="Peptidase S8/S53 domain"/>
    <property type="match status" value="1"/>
</dbReference>
<dbReference type="EMBL" id="QGKL01000029">
    <property type="protein sequence ID" value="PWQ96382.1"/>
    <property type="molecule type" value="Genomic_DNA"/>
</dbReference>
<dbReference type="InterPro" id="IPR050131">
    <property type="entry name" value="Peptidase_S8_subtilisin-like"/>
</dbReference>
<evidence type="ECO:0000256" key="5">
    <source>
        <dbReference type="PROSITE-ProRule" id="PRU01240"/>
    </source>
</evidence>
<dbReference type="PROSITE" id="PS51257">
    <property type="entry name" value="PROKAR_LIPOPROTEIN"/>
    <property type="match status" value="1"/>
</dbReference>
<evidence type="ECO:0000259" key="6">
    <source>
        <dbReference type="Pfam" id="PF00082"/>
    </source>
</evidence>
<keyword evidence="8" id="KW-1185">Reference proteome</keyword>
<dbReference type="InterPro" id="IPR022398">
    <property type="entry name" value="Peptidase_S8_His-AS"/>
</dbReference>
<evidence type="ECO:0000256" key="3">
    <source>
        <dbReference type="ARBA" id="ARBA00022801"/>
    </source>
</evidence>
<dbReference type="PRINTS" id="PR00723">
    <property type="entry name" value="SUBTILISIN"/>
</dbReference>
<dbReference type="Proteomes" id="UP000245506">
    <property type="component" value="Unassembled WGS sequence"/>
</dbReference>
<keyword evidence="3 5" id="KW-0378">Hydrolase</keyword>
<dbReference type="PANTHER" id="PTHR43806:SF11">
    <property type="entry name" value="CEREVISIN-RELATED"/>
    <property type="match status" value="1"/>
</dbReference>
<dbReference type="RefSeq" id="WP_109823353.1">
    <property type="nucleotide sequence ID" value="NZ_QGKL01000029.1"/>
</dbReference>
<dbReference type="InterPro" id="IPR000209">
    <property type="entry name" value="Peptidase_S8/S53_dom"/>
</dbReference>
<feature type="domain" description="Peptidase S8/S53" evidence="6">
    <location>
        <begin position="213"/>
        <end position="453"/>
    </location>
</feature>
<dbReference type="GO" id="GO:0004252">
    <property type="term" value="F:serine-type endopeptidase activity"/>
    <property type="evidence" value="ECO:0007669"/>
    <property type="project" value="UniProtKB-UniRule"/>
</dbReference>
<name>A0A317CJ76_9GAMM</name>
<evidence type="ECO:0000256" key="4">
    <source>
        <dbReference type="ARBA" id="ARBA00022825"/>
    </source>
</evidence>
<dbReference type="AlphaFoldDB" id="A0A317CJ76"/>
<dbReference type="PROSITE" id="PS00137">
    <property type="entry name" value="SUBTILASE_HIS"/>
    <property type="match status" value="1"/>
</dbReference>
<proteinExistence type="inferred from homology"/>
<dbReference type="InterPro" id="IPR036852">
    <property type="entry name" value="Peptidase_S8/S53_dom_sf"/>
</dbReference>
<dbReference type="CDD" id="cd05561">
    <property type="entry name" value="Peptidases_S8_4"/>
    <property type="match status" value="1"/>
</dbReference>
<evidence type="ECO:0000313" key="8">
    <source>
        <dbReference type="Proteomes" id="UP000245506"/>
    </source>
</evidence>
<accession>A0A317CJ76</accession>
<dbReference type="Pfam" id="PF00082">
    <property type="entry name" value="Peptidase_S8"/>
    <property type="match status" value="1"/>
</dbReference>
<feature type="active site" description="Charge relay system" evidence="5">
    <location>
        <position position="222"/>
    </location>
</feature>
<evidence type="ECO:0000256" key="2">
    <source>
        <dbReference type="ARBA" id="ARBA00022670"/>
    </source>
</evidence>
<dbReference type="OrthoDB" id="5405281at2"/>
<organism evidence="7 8">
    <name type="scientific">Leucothrix arctica</name>
    <dbReference type="NCBI Taxonomy" id="1481894"/>
    <lineage>
        <taxon>Bacteria</taxon>
        <taxon>Pseudomonadati</taxon>
        <taxon>Pseudomonadota</taxon>
        <taxon>Gammaproteobacteria</taxon>
        <taxon>Thiotrichales</taxon>
        <taxon>Thiotrichaceae</taxon>
        <taxon>Leucothrix</taxon>
    </lineage>
</organism>